<dbReference type="EMBL" id="MEVN01000037">
    <property type="protein sequence ID" value="OGC56486.1"/>
    <property type="molecule type" value="Genomic_DNA"/>
</dbReference>
<dbReference type="STRING" id="1802630.A3H26_00935"/>
<comment type="caution">
    <text evidence="1">The sequence shown here is derived from an EMBL/GenBank/DDBJ whole genome shotgun (WGS) entry which is preliminary data.</text>
</comment>
<accession>A0A1F4VGP8</accession>
<organism evidence="1 2">
    <name type="scientific">candidate division WWE3 bacterium RIFCSPLOWO2_12_FULL_36_10</name>
    <dbReference type="NCBI Taxonomy" id="1802630"/>
    <lineage>
        <taxon>Bacteria</taxon>
        <taxon>Katanobacteria</taxon>
    </lineage>
</organism>
<dbReference type="Proteomes" id="UP000177763">
    <property type="component" value="Unassembled WGS sequence"/>
</dbReference>
<sequence length="147" mass="17264">MNYYPKKPVKSFLDLEVYQKLLAAAVVIVKRTRDRPDPSEITKNLHECVLSLPIKIAAAHSVRFGERDQSIRILEDVMMGCNKVVVYLEQFRDLYHTNDNDDLGTDFFEEQIKNILMVRSKVFRLQKSWKKFMMESNTFAMSLNQKN</sequence>
<dbReference type="AlphaFoldDB" id="A0A1F4VGP8"/>
<evidence type="ECO:0000313" key="1">
    <source>
        <dbReference type="EMBL" id="OGC56486.1"/>
    </source>
</evidence>
<proteinExistence type="predicted"/>
<evidence type="ECO:0000313" key="2">
    <source>
        <dbReference type="Proteomes" id="UP000177763"/>
    </source>
</evidence>
<name>A0A1F4VGP8_UNCKA</name>
<reference evidence="1 2" key="1">
    <citation type="journal article" date="2016" name="Nat. Commun.">
        <title>Thousands of microbial genomes shed light on interconnected biogeochemical processes in an aquifer system.</title>
        <authorList>
            <person name="Anantharaman K."/>
            <person name="Brown C.T."/>
            <person name="Hug L.A."/>
            <person name="Sharon I."/>
            <person name="Castelle C.J."/>
            <person name="Probst A.J."/>
            <person name="Thomas B.C."/>
            <person name="Singh A."/>
            <person name="Wilkins M.J."/>
            <person name="Karaoz U."/>
            <person name="Brodie E.L."/>
            <person name="Williams K.H."/>
            <person name="Hubbard S.S."/>
            <person name="Banfield J.F."/>
        </authorList>
    </citation>
    <scope>NUCLEOTIDE SEQUENCE [LARGE SCALE GENOMIC DNA]</scope>
</reference>
<gene>
    <name evidence="1" type="ORF">A3H26_00935</name>
</gene>
<evidence type="ECO:0008006" key="3">
    <source>
        <dbReference type="Google" id="ProtNLM"/>
    </source>
</evidence>
<dbReference type="Gene3D" id="1.20.1440.60">
    <property type="entry name" value="23S rRNA-intervening sequence"/>
    <property type="match status" value="1"/>
</dbReference>
<dbReference type="InterPro" id="IPR036583">
    <property type="entry name" value="23S_rRNA_IVS_sf"/>
</dbReference>
<protein>
    <recommendedName>
        <fullName evidence="3">Four helix bundle protein</fullName>
    </recommendedName>
</protein>